<protein>
    <submittedName>
        <fullName evidence="1">25064_t:CDS:1</fullName>
    </submittedName>
</protein>
<sequence length="160" mass="18199">MGPCTICGNDDLREKFHKLIPNLLLKAMQSPATPNLKVKLSLNDQLCQKHYTELVVFDRNLSPNNQCSSADNISLEHSEKIMVEQLEIGNGVYRSIKSVLDILLPIWKHSSPPILISEDTNRLKLGDNGYNVGHKQNYVMITFCLLNEGSQVLKPDYQYW</sequence>
<dbReference type="Proteomes" id="UP000789759">
    <property type="component" value="Unassembled WGS sequence"/>
</dbReference>
<keyword evidence="2" id="KW-1185">Reference proteome</keyword>
<name>A0A9N9HIP4_9GLOM</name>
<dbReference type="EMBL" id="CAJVQA010009963">
    <property type="protein sequence ID" value="CAG8691634.1"/>
    <property type="molecule type" value="Genomic_DNA"/>
</dbReference>
<gene>
    <name evidence="1" type="ORF">CPELLU_LOCUS11330</name>
</gene>
<evidence type="ECO:0000313" key="1">
    <source>
        <dbReference type="EMBL" id="CAG8691634.1"/>
    </source>
</evidence>
<evidence type="ECO:0000313" key="2">
    <source>
        <dbReference type="Proteomes" id="UP000789759"/>
    </source>
</evidence>
<comment type="caution">
    <text evidence="1">The sequence shown here is derived from an EMBL/GenBank/DDBJ whole genome shotgun (WGS) entry which is preliminary data.</text>
</comment>
<reference evidence="1" key="1">
    <citation type="submission" date="2021-06" db="EMBL/GenBank/DDBJ databases">
        <authorList>
            <person name="Kallberg Y."/>
            <person name="Tangrot J."/>
            <person name="Rosling A."/>
        </authorList>
    </citation>
    <scope>NUCLEOTIDE SEQUENCE</scope>
    <source>
        <strain evidence="1">FL966</strain>
    </source>
</reference>
<dbReference type="OrthoDB" id="2444524at2759"/>
<accession>A0A9N9HIP4</accession>
<proteinExistence type="predicted"/>
<organism evidence="1 2">
    <name type="scientific">Cetraspora pellucida</name>
    <dbReference type="NCBI Taxonomy" id="1433469"/>
    <lineage>
        <taxon>Eukaryota</taxon>
        <taxon>Fungi</taxon>
        <taxon>Fungi incertae sedis</taxon>
        <taxon>Mucoromycota</taxon>
        <taxon>Glomeromycotina</taxon>
        <taxon>Glomeromycetes</taxon>
        <taxon>Diversisporales</taxon>
        <taxon>Gigasporaceae</taxon>
        <taxon>Cetraspora</taxon>
    </lineage>
</organism>
<dbReference type="AlphaFoldDB" id="A0A9N9HIP4"/>